<proteinExistence type="predicted"/>
<dbReference type="STRING" id="230819.A0A5C3KIH1"/>
<reference evidence="2 3" key="1">
    <citation type="journal article" date="2019" name="Nat. Ecol. Evol.">
        <title>Megaphylogeny resolves global patterns of mushroom evolution.</title>
        <authorList>
            <person name="Varga T."/>
            <person name="Krizsan K."/>
            <person name="Foldi C."/>
            <person name="Dima B."/>
            <person name="Sanchez-Garcia M."/>
            <person name="Sanchez-Ramirez S."/>
            <person name="Szollosi G.J."/>
            <person name="Szarkandi J.G."/>
            <person name="Papp V."/>
            <person name="Albert L."/>
            <person name="Andreopoulos W."/>
            <person name="Angelini C."/>
            <person name="Antonin V."/>
            <person name="Barry K.W."/>
            <person name="Bougher N.L."/>
            <person name="Buchanan P."/>
            <person name="Buyck B."/>
            <person name="Bense V."/>
            <person name="Catcheside P."/>
            <person name="Chovatia M."/>
            <person name="Cooper J."/>
            <person name="Damon W."/>
            <person name="Desjardin D."/>
            <person name="Finy P."/>
            <person name="Geml J."/>
            <person name="Haridas S."/>
            <person name="Hughes K."/>
            <person name="Justo A."/>
            <person name="Karasinski D."/>
            <person name="Kautmanova I."/>
            <person name="Kiss B."/>
            <person name="Kocsube S."/>
            <person name="Kotiranta H."/>
            <person name="LaButti K.M."/>
            <person name="Lechner B.E."/>
            <person name="Liimatainen K."/>
            <person name="Lipzen A."/>
            <person name="Lukacs Z."/>
            <person name="Mihaltcheva S."/>
            <person name="Morgado L.N."/>
            <person name="Niskanen T."/>
            <person name="Noordeloos M.E."/>
            <person name="Ohm R.A."/>
            <person name="Ortiz-Santana B."/>
            <person name="Ovrebo C."/>
            <person name="Racz N."/>
            <person name="Riley R."/>
            <person name="Savchenko A."/>
            <person name="Shiryaev A."/>
            <person name="Soop K."/>
            <person name="Spirin V."/>
            <person name="Szebenyi C."/>
            <person name="Tomsovsky M."/>
            <person name="Tulloss R.E."/>
            <person name="Uehling J."/>
            <person name="Grigoriev I.V."/>
            <person name="Vagvolgyi C."/>
            <person name="Papp T."/>
            <person name="Martin F.M."/>
            <person name="Miettinen O."/>
            <person name="Hibbett D.S."/>
            <person name="Nagy L.G."/>
        </authorList>
    </citation>
    <scope>NUCLEOTIDE SEQUENCE [LARGE SCALE GENOMIC DNA]</scope>
    <source>
        <strain evidence="2 3">CBS 121175</strain>
    </source>
</reference>
<accession>A0A5C3KIH1</accession>
<gene>
    <name evidence="2" type="ORF">FA15DRAFT_708436</name>
</gene>
<dbReference type="Proteomes" id="UP000307440">
    <property type="component" value="Unassembled WGS sequence"/>
</dbReference>
<feature type="region of interest" description="Disordered" evidence="1">
    <location>
        <begin position="193"/>
        <end position="236"/>
    </location>
</feature>
<dbReference type="AlphaFoldDB" id="A0A5C3KIH1"/>
<name>A0A5C3KIH1_COPMA</name>
<feature type="region of interest" description="Disordered" evidence="1">
    <location>
        <begin position="1"/>
        <end position="22"/>
    </location>
</feature>
<evidence type="ECO:0000256" key="1">
    <source>
        <dbReference type="SAM" id="MobiDB-lite"/>
    </source>
</evidence>
<feature type="compositionally biased region" description="Polar residues" evidence="1">
    <location>
        <begin position="1"/>
        <end position="11"/>
    </location>
</feature>
<evidence type="ECO:0000313" key="3">
    <source>
        <dbReference type="Proteomes" id="UP000307440"/>
    </source>
</evidence>
<organism evidence="2 3">
    <name type="scientific">Coprinopsis marcescibilis</name>
    <name type="common">Agaric fungus</name>
    <name type="synonym">Psathyrella marcescibilis</name>
    <dbReference type="NCBI Taxonomy" id="230819"/>
    <lineage>
        <taxon>Eukaryota</taxon>
        <taxon>Fungi</taxon>
        <taxon>Dikarya</taxon>
        <taxon>Basidiomycota</taxon>
        <taxon>Agaricomycotina</taxon>
        <taxon>Agaricomycetes</taxon>
        <taxon>Agaricomycetidae</taxon>
        <taxon>Agaricales</taxon>
        <taxon>Agaricineae</taxon>
        <taxon>Psathyrellaceae</taxon>
        <taxon>Coprinopsis</taxon>
    </lineage>
</organism>
<keyword evidence="3" id="KW-1185">Reference proteome</keyword>
<dbReference type="EMBL" id="ML210314">
    <property type="protein sequence ID" value="TFK20049.1"/>
    <property type="molecule type" value="Genomic_DNA"/>
</dbReference>
<sequence length="363" mass="39890">MADANLLTQGQDHIPGLPKSTVNVPHPQHYLLTTETKAPHLPFSNSTFQGIQLQPDQEQLARLTPFSILDPEPHQPVQDWILDTTNQLDVVQPTDRQPHQALKSTQPRQQPGHIARVLTATTRAEHWTLWLGYDIEVRCRAIRKPLDPQYFHKDVWDTLQLRYFKAKASTSSHQESMINPQNAYPPLLAQSGMTAATRNPEDVSSVETHTLMPPKPAEQPPTSKDNLATSPSEIPASHPATFKAKLTALLSMGTPVAGVDQPANSAGTGVPSAATSCTAPNHAHLSDLTYIITPFIADAWATAISSLDPCNQDRFNKIPSLITHGFDMGVHSTLDHCYMPNNHASSLQQPQAVCKHINTELSL</sequence>
<evidence type="ECO:0000313" key="2">
    <source>
        <dbReference type="EMBL" id="TFK20049.1"/>
    </source>
</evidence>
<protein>
    <submittedName>
        <fullName evidence="2">Uncharacterized protein</fullName>
    </submittedName>
</protein>
<feature type="compositionally biased region" description="Polar residues" evidence="1">
    <location>
        <begin position="220"/>
        <end position="232"/>
    </location>
</feature>